<dbReference type="Proteomes" id="UP000050741">
    <property type="component" value="Unassembled WGS sequence"/>
</dbReference>
<dbReference type="AlphaFoldDB" id="A0A183BSW5"/>
<evidence type="ECO:0000256" key="1">
    <source>
        <dbReference type="SAM" id="MobiDB-lite"/>
    </source>
</evidence>
<evidence type="ECO:0000313" key="2">
    <source>
        <dbReference type="Proteomes" id="UP000050741"/>
    </source>
</evidence>
<evidence type="ECO:0000313" key="3">
    <source>
        <dbReference type="WBParaSite" id="GPLIN_000370100"/>
    </source>
</evidence>
<accession>A0A183BSW5</accession>
<feature type="region of interest" description="Disordered" evidence="1">
    <location>
        <begin position="44"/>
        <end position="63"/>
    </location>
</feature>
<sequence>MHTKNGESVLRPLRLSGTVLNQQLNTDPASSSSSFGAWRWTTTQNDDARRGGRETPVLVSEDQQKWAAATPKIRQPLRIC</sequence>
<reference evidence="2" key="1">
    <citation type="submission" date="2014-05" db="EMBL/GenBank/DDBJ databases">
        <title>The genome and life-stage specific transcriptomes of Globodera pallida elucidate key aspects of plant parasitism by a cyst nematode.</title>
        <authorList>
            <person name="Cotton J.A."/>
            <person name="Lilley C.J."/>
            <person name="Jones L.M."/>
            <person name="Kikuchi T."/>
            <person name="Reid A.J."/>
            <person name="Thorpe P."/>
            <person name="Tsai I.J."/>
            <person name="Beasley H."/>
            <person name="Blok V."/>
            <person name="Cock P.J.A."/>
            <person name="Van den Akker S.E."/>
            <person name="Holroyd N."/>
            <person name="Hunt M."/>
            <person name="Mantelin S."/>
            <person name="Naghra H."/>
            <person name="Pain A."/>
            <person name="Palomares-Rius J.E."/>
            <person name="Zarowiecki M."/>
            <person name="Berriman M."/>
            <person name="Jones J.T."/>
            <person name="Urwin P.E."/>
        </authorList>
    </citation>
    <scope>NUCLEOTIDE SEQUENCE [LARGE SCALE GENOMIC DNA]</scope>
    <source>
        <strain evidence="2">Lindley</strain>
    </source>
</reference>
<dbReference type="WBParaSite" id="GPLIN_000370100">
    <property type="protein sequence ID" value="GPLIN_000370100"/>
    <property type="gene ID" value="GPLIN_000370100"/>
</dbReference>
<organism evidence="2 3">
    <name type="scientific">Globodera pallida</name>
    <name type="common">Potato cyst nematode worm</name>
    <name type="synonym">Heterodera pallida</name>
    <dbReference type="NCBI Taxonomy" id="36090"/>
    <lineage>
        <taxon>Eukaryota</taxon>
        <taxon>Metazoa</taxon>
        <taxon>Ecdysozoa</taxon>
        <taxon>Nematoda</taxon>
        <taxon>Chromadorea</taxon>
        <taxon>Rhabditida</taxon>
        <taxon>Tylenchina</taxon>
        <taxon>Tylenchomorpha</taxon>
        <taxon>Tylenchoidea</taxon>
        <taxon>Heteroderidae</taxon>
        <taxon>Heteroderinae</taxon>
        <taxon>Globodera</taxon>
    </lineage>
</organism>
<reference evidence="3" key="2">
    <citation type="submission" date="2016-06" db="UniProtKB">
        <authorList>
            <consortium name="WormBaseParasite"/>
        </authorList>
    </citation>
    <scope>IDENTIFICATION</scope>
</reference>
<proteinExistence type="predicted"/>
<name>A0A183BSW5_GLOPA</name>
<protein>
    <submittedName>
        <fullName evidence="3">Uncharacterized protein</fullName>
    </submittedName>
</protein>
<keyword evidence="2" id="KW-1185">Reference proteome</keyword>